<keyword evidence="1" id="KW-0808">Transferase</keyword>
<dbReference type="Gene3D" id="3.30.420.300">
    <property type="entry name" value="2-keto-3-deoxy-galactonokinase, substrate binding domain"/>
    <property type="match status" value="1"/>
</dbReference>
<dbReference type="Gene3D" id="3.30.420.310">
    <property type="entry name" value="2-keto-3-deoxy-galactonokinase, C-terminal domain"/>
    <property type="match status" value="1"/>
</dbReference>
<proteinExistence type="predicted"/>
<dbReference type="GO" id="GO:0034194">
    <property type="term" value="P:D-galactonate catabolic process"/>
    <property type="evidence" value="ECO:0007669"/>
    <property type="project" value="InterPro"/>
</dbReference>
<dbReference type="InterPro" id="IPR042258">
    <property type="entry name" value="DGOK_N"/>
</dbReference>
<keyword evidence="2" id="KW-1185">Reference proteome</keyword>
<dbReference type="STRING" id="721133.SAMN05216176_105152"/>
<protein>
    <submittedName>
        <fullName evidence="1">2-dehydro-3-deoxygalactonokinase</fullName>
    </submittedName>
</protein>
<accession>K2P7C2</accession>
<organism evidence="1 2">
    <name type="scientific">Nitratireductor indicus C115</name>
    <dbReference type="NCBI Taxonomy" id="1231190"/>
    <lineage>
        <taxon>Bacteria</taxon>
        <taxon>Pseudomonadati</taxon>
        <taxon>Pseudomonadota</taxon>
        <taxon>Alphaproteobacteria</taxon>
        <taxon>Hyphomicrobiales</taxon>
        <taxon>Phyllobacteriaceae</taxon>
        <taxon>Nitratireductor</taxon>
    </lineage>
</organism>
<gene>
    <name evidence="1" type="ORF">NA8A_07264</name>
</gene>
<dbReference type="GO" id="GO:0008671">
    <property type="term" value="F:2-dehydro-3-deoxygalactonokinase activity"/>
    <property type="evidence" value="ECO:0007669"/>
    <property type="project" value="InterPro"/>
</dbReference>
<evidence type="ECO:0000313" key="1">
    <source>
        <dbReference type="EMBL" id="EKF43116.1"/>
    </source>
</evidence>
<dbReference type="Proteomes" id="UP000007374">
    <property type="component" value="Unassembled WGS sequence"/>
</dbReference>
<comment type="caution">
    <text evidence="1">The sequence shown here is derived from an EMBL/GenBank/DDBJ whole genome shotgun (WGS) entry which is preliminary data.</text>
</comment>
<dbReference type="EMBL" id="AMSI01000004">
    <property type="protein sequence ID" value="EKF43116.1"/>
    <property type="molecule type" value="Genomic_DNA"/>
</dbReference>
<keyword evidence="1" id="KW-0418">Kinase</keyword>
<dbReference type="PATRIC" id="fig|1231190.3.peg.1523"/>
<dbReference type="eggNOG" id="COG3734">
    <property type="taxonomic scope" value="Bacteria"/>
</dbReference>
<dbReference type="CDD" id="cd24012">
    <property type="entry name" value="ASKHA_NBD_KDGal-kinase"/>
    <property type="match status" value="1"/>
</dbReference>
<dbReference type="Pfam" id="PF05035">
    <property type="entry name" value="DGOK"/>
    <property type="match status" value="1"/>
</dbReference>
<dbReference type="RefSeq" id="WP_009756270.1">
    <property type="nucleotide sequence ID" value="NZ_AMSI01000004.1"/>
</dbReference>
<evidence type="ECO:0000313" key="2">
    <source>
        <dbReference type="Proteomes" id="UP000007374"/>
    </source>
</evidence>
<dbReference type="AlphaFoldDB" id="K2P7C2"/>
<dbReference type="InterPro" id="IPR042257">
    <property type="entry name" value="DGOK_C"/>
</dbReference>
<sequence>MQPSPRKSAAIILDWGTTSFRAFLLAADGKVLDSLETNDGIQSCTDGAFEALLMSRIAPWTASNGALPVLALGMITSRNGWIEVPYVSCPATLADLAGGTRKITLPNGAPLVFLAGLNDPGREPFPDVMRGEETQILGYGLDRDATVVLPGTHSKWARVEKGRIAGFQTFVTGEIFSLLSKHSFIARSAGDTAGEADWAAFDRGVATVASGSEQANVFLSLIFSARTGMLAGQLKPAEILDYVSGLLIAHEFHEAMTANWCISGGEIGIVGNDGLNTRYARTAKAFGLGVRDGGEIAAIQGALQIAATLDLLGEPAR</sequence>
<dbReference type="InterPro" id="IPR007729">
    <property type="entry name" value="DGOK"/>
</dbReference>
<name>K2P7C2_9HYPH</name>
<reference evidence="1 2" key="1">
    <citation type="journal article" date="2012" name="J. Bacteriol.">
        <title>Genome Sequence of Nitratireductor indicus Type Strain C115.</title>
        <authorList>
            <person name="Lai Q."/>
            <person name="Li G."/>
            <person name="Yu Z."/>
            <person name="Shao Z."/>
        </authorList>
    </citation>
    <scope>NUCLEOTIDE SEQUENCE [LARGE SCALE GENOMIC DNA]</scope>
    <source>
        <strain evidence="1 2">C115</strain>
    </source>
</reference>
<dbReference type="OrthoDB" id="256574at2"/>